<dbReference type="AlphaFoldDB" id="A0A2P2J4F1"/>
<protein>
    <submittedName>
        <fullName evidence="1">Uncharacterized protein</fullName>
    </submittedName>
</protein>
<dbReference type="EMBL" id="GGEC01007878">
    <property type="protein sequence ID" value="MBW88361.1"/>
    <property type="molecule type" value="Transcribed_RNA"/>
</dbReference>
<organism evidence="1">
    <name type="scientific">Rhizophora mucronata</name>
    <name type="common">Asiatic mangrove</name>
    <dbReference type="NCBI Taxonomy" id="61149"/>
    <lineage>
        <taxon>Eukaryota</taxon>
        <taxon>Viridiplantae</taxon>
        <taxon>Streptophyta</taxon>
        <taxon>Embryophyta</taxon>
        <taxon>Tracheophyta</taxon>
        <taxon>Spermatophyta</taxon>
        <taxon>Magnoliopsida</taxon>
        <taxon>eudicotyledons</taxon>
        <taxon>Gunneridae</taxon>
        <taxon>Pentapetalae</taxon>
        <taxon>rosids</taxon>
        <taxon>fabids</taxon>
        <taxon>Malpighiales</taxon>
        <taxon>Rhizophoraceae</taxon>
        <taxon>Rhizophora</taxon>
    </lineage>
</organism>
<reference evidence="1" key="1">
    <citation type="submission" date="2018-02" db="EMBL/GenBank/DDBJ databases">
        <title>Rhizophora mucronata_Transcriptome.</title>
        <authorList>
            <person name="Meera S.P."/>
            <person name="Sreeshan A."/>
            <person name="Augustine A."/>
        </authorList>
    </citation>
    <scope>NUCLEOTIDE SEQUENCE</scope>
    <source>
        <tissue evidence="1">Leaf</tissue>
    </source>
</reference>
<name>A0A2P2J4F1_RHIMU</name>
<proteinExistence type="predicted"/>
<evidence type="ECO:0000313" key="1">
    <source>
        <dbReference type="EMBL" id="MBW88361.1"/>
    </source>
</evidence>
<sequence>MALCFHHVFLFLSVDCTVVTLVLFDTIHMYRLEF</sequence>
<accession>A0A2P2J4F1</accession>